<organism evidence="1 2">
    <name type="scientific">Acinetobacter phage Acj61</name>
    <dbReference type="NCBI Taxonomy" id="760732"/>
    <lineage>
        <taxon>Viruses</taxon>
        <taxon>Duplodnaviria</taxon>
        <taxon>Heunggongvirae</taxon>
        <taxon>Uroviricota</taxon>
        <taxon>Caudoviricetes</taxon>
        <taxon>Pantevenvirales</taxon>
        <taxon>Straboviridae</taxon>
        <taxon>Twarogvirinae</taxon>
        <taxon>Lasallevirus</taxon>
        <taxon>Lasallevirus Acj61</taxon>
        <taxon>Acinetobacter virus Acj61</taxon>
    </lineage>
</organism>
<keyword evidence="2" id="KW-1185">Reference proteome</keyword>
<sequence length="49" mass="5514">MTYAEFEHEGLTCDEHPTLEDLTNIQFSVNLLALECDQINIFIGTSVPT</sequence>
<gene>
    <name evidence="1" type="ORF">Acj61p032</name>
</gene>
<evidence type="ECO:0000313" key="1">
    <source>
        <dbReference type="EMBL" id="ADG35997.1"/>
    </source>
</evidence>
<dbReference type="EMBL" id="GU911519">
    <property type="protein sequence ID" value="ADG35997.1"/>
    <property type="molecule type" value="Genomic_DNA"/>
</dbReference>
<dbReference type="Proteomes" id="UP000008730">
    <property type="component" value="Segment"/>
</dbReference>
<evidence type="ECO:0000313" key="2">
    <source>
        <dbReference type="Proteomes" id="UP000008730"/>
    </source>
</evidence>
<dbReference type="KEGG" id="vg:9925923"/>
<dbReference type="RefSeq" id="YP_004009649.1">
    <property type="nucleotide sequence ID" value="NC_014661.1"/>
</dbReference>
<proteinExistence type="predicted"/>
<dbReference type="GeneID" id="9925923"/>
<name>E5E413_9CAUD</name>
<reference evidence="1 2" key="1">
    <citation type="journal article" date="2010" name="Virol. J.">
        <title>Genomes of the T4-related bacteriophages as windows on microbial genome evolution.</title>
        <authorList>
            <person name="Petrov V.M."/>
            <person name="Ratnayaka S."/>
            <person name="Nolan J.M."/>
            <person name="Miller E.S."/>
            <person name="Karam J.D."/>
        </authorList>
    </citation>
    <scope>NUCLEOTIDE SEQUENCE [LARGE SCALE GENOMIC DNA]</scope>
</reference>
<accession>E5E413</accession>
<protein>
    <submittedName>
        <fullName evidence="1">Uncharacterized protein</fullName>
    </submittedName>
</protein>